<evidence type="ECO:0000256" key="1">
    <source>
        <dbReference type="ARBA" id="ARBA00009183"/>
    </source>
</evidence>
<dbReference type="InterPro" id="IPR020946">
    <property type="entry name" value="Flavin_mOase-like"/>
</dbReference>
<accession>A0ABP1CZA7</accession>
<comment type="similarity">
    <text evidence="1">Belongs to the FMO family.</text>
</comment>
<evidence type="ECO:0008006" key="9">
    <source>
        <dbReference type="Google" id="ProtNLM"/>
    </source>
</evidence>
<gene>
    <name evidence="7" type="ORF">GFSPODELE1_LOCUS2705</name>
</gene>
<keyword evidence="4" id="KW-0521">NADP</keyword>
<evidence type="ECO:0000313" key="8">
    <source>
        <dbReference type="Proteomes" id="UP001497453"/>
    </source>
</evidence>
<evidence type="ECO:0000256" key="2">
    <source>
        <dbReference type="ARBA" id="ARBA00022630"/>
    </source>
</evidence>
<dbReference type="EMBL" id="OZ037954">
    <property type="protein sequence ID" value="CAL1699492.1"/>
    <property type="molecule type" value="Genomic_DNA"/>
</dbReference>
<keyword evidence="8" id="KW-1185">Reference proteome</keyword>
<dbReference type="SUPFAM" id="SSF51905">
    <property type="entry name" value="FAD/NAD(P)-binding domain"/>
    <property type="match status" value="2"/>
</dbReference>
<evidence type="ECO:0000256" key="3">
    <source>
        <dbReference type="ARBA" id="ARBA00022827"/>
    </source>
</evidence>
<dbReference type="Proteomes" id="UP001497453">
    <property type="component" value="Chromosome 11"/>
</dbReference>
<dbReference type="InterPro" id="IPR000960">
    <property type="entry name" value="Flavin_mOase"/>
</dbReference>
<keyword evidence="3" id="KW-0274">FAD</keyword>
<feature type="region of interest" description="Disordered" evidence="6">
    <location>
        <begin position="1"/>
        <end position="30"/>
    </location>
</feature>
<dbReference type="InterPro" id="IPR036188">
    <property type="entry name" value="FAD/NAD-bd_sf"/>
</dbReference>
<name>A0ABP1CZA7_9APHY</name>
<protein>
    <recommendedName>
        <fullName evidence="9">FAD/NAD(P)-binding domain-containing protein</fullName>
    </recommendedName>
</protein>
<reference evidence="8" key="1">
    <citation type="submission" date="2024-04" db="EMBL/GenBank/DDBJ databases">
        <authorList>
            <person name="Shaw F."/>
            <person name="Minotto A."/>
        </authorList>
    </citation>
    <scope>NUCLEOTIDE SEQUENCE [LARGE SCALE GENOMIC DNA]</scope>
</reference>
<dbReference type="Gene3D" id="3.50.50.60">
    <property type="entry name" value="FAD/NAD(P)-binding domain"/>
    <property type="match status" value="2"/>
</dbReference>
<evidence type="ECO:0000256" key="4">
    <source>
        <dbReference type="ARBA" id="ARBA00022857"/>
    </source>
</evidence>
<evidence type="ECO:0000256" key="6">
    <source>
        <dbReference type="SAM" id="MobiDB-lite"/>
    </source>
</evidence>
<dbReference type="Pfam" id="PF00743">
    <property type="entry name" value="FMO-like"/>
    <property type="match status" value="2"/>
</dbReference>
<sequence length="553" mass="61562">MSDLPNPLVDSQTTAPLENNPDGKTGVTDNVDSPVKDICIIGGGPSGLAALRILHDHPLYKAGRWRAVAYEAREDLGGIWLPAPADTADPPFTPLYDSLTTNIVHPTMGYPGFPFPPSTPLHPPASTVLKYLRDYAAHFNLYPHLQFNTLVQSVKWDKSRKKWQVTVRKTKIAPGLSGEYADETLYYDLVVVANGHYRLPRYPSTPGLKAWLDSGHATHSVYYRNTSHPSITNARTILVVGAGPSGLDISSDLRTGTSKNVVHSFSGAKNEDLDGGRFKTRPRVKEFLSFDAAKGEGTVLFEDGTTESGISYCILATGYQDSFPFLEPPSSDSPPVEVGIPPAVPPLPPKLYNSTYHLFPLAKHIWPLVRPDSFPPSSLAFLGLPFRVIPFPLVEAQSRAIFKVFEDPSSLDVAREAVEIVSRYEEISKSLPPSDLYPREIAIAQLWHFLDEEQFDYCDALHEFVGGEYAKPEWKVPGWVKEFYEKKFVIRQVWRELVKRGVADDWVRGVGEGKSGKDGMTEWVDLMRKMLKWAEDEKLVIEAGSWGSPKTRL</sequence>
<proteinExistence type="inferred from homology"/>
<dbReference type="InterPro" id="IPR050346">
    <property type="entry name" value="FMO-like"/>
</dbReference>
<evidence type="ECO:0000313" key="7">
    <source>
        <dbReference type="EMBL" id="CAL1699492.1"/>
    </source>
</evidence>
<evidence type="ECO:0000256" key="5">
    <source>
        <dbReference type="ARBA" id="ARBA00023002"/>
    </source>
</evidence>
<dbReference type="PRINTS" id="PR00370">
    <property type="entry name" value="FMOXYGENASE"/>
</dbReference>
<organism evidence="7 8">
    <name type="scientific">Somion occarium</name>
    <dbReference type="NCBI Taxonomy" id="3059160"/>
    <lineage>
        <taxon>Eukaryota</taxon>
        <taxon>Fungi</taxon>
        <taxon>Dikarya</taxon>
        <taxon>Basidiomycota</taxon>
        <taxon>Agaricomycotina</taxon>
        <taxon>Agaricomycetes</taxon>
        <taxon>Polyporales</taxon>
        <taxon>Cerrenaceae</taxon>
        <taxon>Somion</taxon>
    </lineage>
</organism>
<keyword evidence="2" id="KW-0285">Flavoprotein</keyword>
<dbReference type="PANTHER" id="PTHR23023">
    <property type="entry name" value="DIMETHYLANILINE MONOOXYGENASE"/>
    <property type="match status" value="1"/>
</dbReference>
<keyword evidence="5" id="KW-0560">Oxidoreductase</keyword>